<evidence type="ECO:0000256" key="10">
    <source>
        <dbReference type="RuleBase" id="RU366002"/>
    </source>
</evidence>
<feature type="transmembrane region" description="Helical" evidence="10">
    <location>
        <begin position="156"/>
        <end position="177"/>
    </location>
</feature>
<evidence type="ECO:0000256" key="8">
    <source>
        <dbReference type="ARBA" id="ARBA00023136"/>
    </source>
</evidence>
<keyword evidence="5 10" id="KW-1133">Transmembrane helix</keyword>
<dbReference type="STRING" id="1842727.RD110_23930"/>
<evidence type="ECO:0000256" key="3">
    <source>
        <dbReference type="ARBA" id="ARBA00022475"/>
    </source>
</evidence>
<feature type="transmembrane region" description="Helical" evidence="10">
    <location>
        <begin position="113"/>
        <end position="135"/>
    </location>
</feature>
<feature type="transmembrane region" description="Helical" evidence="10">
    <location>
        <begin position="84"/>
        <end position="107"/>
    </location>
</feature>
<dbReference type="AlphaFoldDB" id="A0A1P8K1L2"/>
<evidence type="ECO:0000259" key="12">
    <source>
        <dbReference type="Pfam" id="PF00999"/>
    </source>
</evidence>
<feature type="transmembrane region" description="Helical" evidence="10">
    <location>
        <begin position="355"/>
        <end position="378"/>
    </location>
</feature>
<feature type="transmembrane region" description="Helical" evidence="10">
    <location>
        <begin position="390"/>
        <end position="414"/>
    </location>
</feature>
<feature type="transmembrane region" description="Helical" evidence="10">
    <location>
        <begin position="307"/>
        <end position="334"/>
    </location>
</feature>
<evidence type="ECO:0000256" key="7">
    <source>
        <dbReference type="ARBA" id="ARBA00023065"/>
    </source>
</evidence>
<keyword evidence="8 10" id="KW-0472">Membrane</keyword>
<dbReference type="InterPro" id="IPR004705">
    <property type="entry name" value="Cation/H_exchanger_CPA1_bac"/>
</dbReference>
<keyword evidence="10" id="KW-0997">Cell inner membrane</keyword>
<comment type="subcellular location">
    <subcellularLocation>
        <location evidence="10">Cell inner membrane</location>
        <topology evidence="10">Multi-pass membrane protein</topology>
    </subcellularLocation>
    <subcellularLocation>
        <location evidence="1">Cell membrane</location>
        <topology evidence="1">Multi-pass membrane protein</topology>
    </subcellularLocation>
</comment>
<evidence type="ECO:0000256" key="5">
    <source>
        <dbReference type="ARBA" id="ARBA00022989"/>
    </source>
</evidence>
<feature type="transmembrane region" description="Helical" evidence="10">
    <location>
        <begin position="183"/>
        <end position="204"/>
    </location>
</feature>
<evidence type="ECO:0000256" key="4">
    <source>
        <dbReference type="ARBA" id="ARBA00022692"/>
    </source>
</evidence>
<keyword evidence="10" id="KW-0050">Antiport</keyword>
<accession>A0A1P8K1L2</accession>
<comment type="caution">
    <text evidence="10">Lacks conserved residue(s) required for the propagation of feature annotation.</text>
</comment>
<dbReference type="GO" id="GO:0015385">
    <property type="term" value="F:sodium:proton antiporter activity"/>
    <property type="evidence" value="ECO:0007669"/>
    <property type="project" value="InterPro"/>
</dbReference>
<dbReference type="Gene3D" id="6.10.140.1330">
    <property type="match status" value="1"/>
</dbReference>
<dbReference type="EMBL" id="CP019236">
    <property type="protein sequence ID" value="APW39879.1"/>
    <property type="molecule type" value="Genomic_DNA"/>
</dbReference>
<dbReference type="GO" id="GO:0005886">
    <property type="term" value="C:plasma membrane"/>
    <property type="evidence" value="ECO:0007669"/>
    <property type="project" value="UniProtKB-SubCell"/>
</dbReference>
<feature type="region of interest" description="Disordered" evidence="11">
    <location>
        <begin position="548"/>
        <end position="568"/>
    </location>
</feature>
<keyword evidence="9 10" id="KW-0739">Sodium transport</keyword>
<dbReference type="GO" id="GO:0051453">
    <property type="term" value="P:regulation of intracellular pH"/>
    <property type="evidence" value="ECO:0007669"/>
    <property type="project" value="TreeGrafter"/>
</dbReference>
<dbReference type="KEGG" id="rhy:RD110_23930"/>
<feature type="transmembrane region" description="Helical" evidence="10">
    <location>
        <begin position="216"/>
        <end position="234"/>
    </location>
</feature>
<dbReference type="GO" id="GO:0098719">
    <property type="term" value="P:sodium ion import across plasma membrane"/>
    <property type="evidence" value="ECO:0007669"/>
    <property type="project" value="TreeGrafter"/>
</dbReference>
<dbReference type="NCBIfam" id="TIGR00831">
    <property type="entry name" value="a_cpa1"/>
    <property type="match status" value="1"/>
</dbReference>
<keyword evidence="2 10" id="KW-0813">Transport</keyword>
<evidence type="ECO:0000313" key="14">
    <source>
        <dbReference type="Proteomes" id="UP000186609"/>
    </source>
</evidence>
<protein>
    <submittedName>
        <fullName evidence="13">Na+/H+ antiporter</fullName>
    </submittedName>
</protein>
<keyword evidence="6 10" id="KW-0915">Sodium</keyword>
<gene>
    <name evidence="13" type="ORF">RD110_23930</name>
</gene>
<keyword evidence="4 10" id="KW-0812">Transmembrane</keyword>
<keyword evidence="3" id="KW-1003">Cell membrane</keyword>
<reference evidence="13 14" key="1">
    <citation type="submission" date="2017-01" db="EMBL/GenBank/DDBJ databases">
        <authorList>
            <person name="Mah S.A."/>
            <person name="Swanson W.J."/>
            <person name="Moy G.W."/>
            <person name="Vacquier V.D."/>
        </authorList>
    </citation>
    <scope>NUCLEOTIDE SEQUENCE [LARGE SCALE GENOMIC DNA]</scope>
    <source>
        <strain evidence="13 14">DCY110</strain>
    </source>
</reference>
<feature type="domain" description="Cation/H+ exchanger transmembrane" evidence="12">
    <location>
        <begin position="11"/>
        <end position="415"/>
    </location>
</feature>
<comment type="similarity">
    <text evidence="10">Belongs to the monovalent cation:proton antiporter 1 (CPA1) transporter (TC 2.A.36) family.</text>
</comment>
<name>A0A1P8K1L2_9BURK</name>
<sequence>MSSVELVLLLLLLGAFTGLAGRYIPAVPLPLLQIALGAAISLPQDGLHVALDPEMFLLLFVPPLLFADGWRMPKREFYALRRPIVTLAFGLVFATVLGLGYFVHWMIPSMPLTVAFALAAVLSPTDAVSVAAIGRRVGLPGPLMHILEGESLLNDASGLVALKFAVAATLTGVFSWRAAGADFLWLVGGGLGVGMVTAWLFSRLRDAVTSKLHEDANIHTVVLLLLLPFAAYLVAEHLGVSGILAAVSAGMTLNFADLERSEHVAERMQAQSAWTMIESTFNATIFLLLGLQLPAIIGSGLSYGEGFAWTLAGYVLAISLVLLGLRWLWMALAVRRAIHVAVRKGRPVDVPSRRIVAAAALAGIRGAITLAGALSVPLTLTDGSPFPARGLLIFLATGVILFTLLAASIGLPLLMRQLPAERENPHRREEREARVLAAQAAVDSLDALPPLAAAHRDVERAEVAARVAGDYQRRILGQALDRPDAAGGADPATARRLHALEMELRLSCLRAERQALYTLRRSHRINDDTLRELVHEIDLAEVVVRKRRRAEAAGKSTAGETTGEPGGH</sequence>
<organism evidence="13 14">
    <name type="scientific">Rhodoferax koreensis</name>
    <dbReference type="NCBI Taxonomy" id="1842727"/>
    <lineage>
        <taxon>Bacteria</taxon>
        <taxon>Pseudomonadati</taxon>
        <taxon>Pseudomonadota</taxon>
        <taxon>Betaproteobacteria</taxon>
        <taxon>Burkholderiales</taxon>
        <taxon>Comamonadaceae</taxon>
        <taxon>Rhodoferax</taxon>
    </lineage>
</organism>
<dbReference type="PANTHER" id="PTHR10110:SF86">
    <property type="entry name" value="SODIUM_HYDROGEN EXCHANGER 7"/>
    <property type="match status" value="1"/>
</dbReference>
<evidence type="ECO:0000256" key="6">
    <source>
        <dbReference type="ARBA" id="ARBA00023053"/>
    </source>
</evidence>
<keyword evidence="7 10" id="KW-0406">Ion transport</keyword>
<dbReference type="InterPro" id="IPR018422">
    <property type="entry name" value="Cation/H_exchanger_CPA1"/>
</dbReference>
<dbReference type="RefSeq" id="WP_076202745.1">
    <property type="nucleotide sequence ID" value="NZ_CP019236.1"/>
</dbReference>
<evidence type="ECO:0000256" key="1">
    <source>
        <dbReference type="ARBA" id="ARBA00004651"/>
    </source>
</evidence>
<dbReference type="Proteomes" id="UP000186609">
    <property type="component" value="Chromosome"/>
</dbReference>
<comment type="function">
    <text evidence="10">Na(+)/H(+) antiporter that extrudes sodium in exchange for external protons.</text>
</comment>
<keyword evidence="14" id="KW-1185">Reference proteome</keyword>
<feature type="transmembrane region" description="Helical" evidence="10">
    <location>
        <begin position="279"/>
        <end position="301"/>
    </location>
</feature>
<dbReference type="InterPro" id="IPR006153">
    <property type="entry name" value="Cation/H_exchanger_TM"/>
</dbReference>
<evidence type="ECO:0000313" key="13">
    <source>
        <dbReference type="EMBL" id="APW39879.1"/>
    </source>
</evidence>
<evidence type="ECO:0000256" key="11">
    <source>
        <dbReference type="SAM" id="MobiDB-lite"/>
    </source>
</evidence>
<proteinExistence type="inferred from homology"/>
<dbReference type="Pfam" id="PF00999">
    <property type="entry name" value="Na_H_Exchanger"/>
    <property type="match status" value="1"/>
</dbReference>
<dbReference type="PANTHER" id="PTHR10110">
    <property type="entry name" value="SODIUM/HYDROGEN EXCHANGER"/>
    <property type="match status" value="1"/>
</dbReference>
<dbReference type="GO" id="GO:0015386">
    <property type="term" value="F:potassium:proton antiporter activity"/>
    <property type="evidence" value="ECO:0007669"/>
    <property type="project" value="TreeGrafter"/>
</dbReference>
<evidence type="ECO:0000256" key="2">
    <source>
        <dbReference type="ARBA" id="ARBA00022448"/>
    </source>
</evidence>
<evidence type="ECO:0000256" key="9">
    <source>
        <dbReference type="ARBA" id="ARBA00023201"/>
    </source>
</evidence>
<dbReference type="OrthoDB" id="9809206at2"/>